<evidence type="ECO:0000313" key="3">
    <source>
        <dbReference type="EMBL" id="GGM91159.1"/>
    </source>
</evidence>
<dbReference type="Pfam" id="PF12158">
    <property type="entry name" value="DUF3592"/>
    <property type="match status" value="1"/>
</dbReference>
<dbReference type="EMBL" id="BMML01000002">
    <property type="protein sequence ID" value="GGM91159.1"/>
    <property type="molecule type" value="Genomic_DNA"/>
</dbReference>
<feature type="transmembrane region" description="Helical" evidence="1">
    <location>
        <begin position="127"/>
        <end position="149"/>
    </location>
</feature>
<evidence type="ECO:0000256" key="1">
    <source>
        <dbReference type="SAM" id="Phobius"/>
    </source>
</evidence>
<keyword evidence="1" id="KW-0812">Transmembrane</keyword>
<keyword evidence="1" id="KW-1133">Transmembrane helix</keyword>
<dbReference type="AlphaFoldDB" id="A0A917UGG4"/>
<accession>A0A917UGG4</accession>
<reference evidence="3" key="2">
    <citation type="submission" date="2020-09" db="EMBL/GenBank/DDBJ databases">
        <authorList>
            <person name="Sun Q."/>
            <person name="Zhou Y."/>
        </authorList>
    </citation>
    <scope>NUCLEOTIDE SEQUENCE</scope>
    <source>
        <strain evidence="3">CGMCC 4.7110</strain>
    </source>
</reference>
<reference evidence="3" key="1">
    <citation type="journal article" date="2014" name="Int. J. Syst. Evol. Microbiol.">
        <title>Complete genome sequence of Corynebacterium casei LMG S-19264T (=DSM 44701T), isolated from a smear-ripened cheese.</title>
        <authorList>
            <consortium name="US DOE Joint Genome Institute (JGI-PGF)"/>
            <person name="Walter F."/>
            <person name="Albersmeier A."/>
            <person name="Kalinowski J."/>
            <person name="Ruckert C."/>
        </authorList>
    </citation>
    <scope>NUCLEOTIDE SEQUENCE</scope>
    <source>
        <strain evidence="3">CGMCC 4.7110</strain>
    </source>
</reference>
<comment type="caution">
    <text evidence="3">The sequence shown here is derived from an EMBL/GenBank/DDBJ whole genome shotgun (WGS) entry which is preliminary data.</text>
</comment>
<keyword evidence="4" id="KW-1185">Reference proteome</keyword>
<keyword evidence="1" id="KW-0472">Membrane</keyword>
<organism evidence="3 4">
    <name type="scientific">Streptomyces fuscichromogenes</name>
    <dbReference type="NCBI Taxonomy" id="1324013"/>
    <lineage>
        <taxon>Bacteria</taxon>
        <taxon>Bacillati</taxon>
        <taxon>Actinomycetota</taxon>
        <taxon>Actinomycetes</taxon>
        <taxon>Kitasatosporales</taxon>
        <taxon>Streptomycetaceae</taxon>
        <taxon>Streptomyces</taxon>
    </lineage>
</organism>
<dbReference type="Proteomes" id="UP000653411">
    <property type="component" value="Unassembled WGS sequence"/>
</dbReference>
<sequence length="157" mass="16883">MGLMEAFFYVLPGIFVVVGVLGLVRTLRRSGEISRAWRHGRTAEARCLRSYTTTSGGGGDTSVTTTLHHVFEFTTAEGRTVRIDERNGRSTVVEGDFVTVYYLPENPEKATAQPPARGKLAAGTGCAVAFFSVFIGFALVFMGVAHFVFSAADGIVP</sequence>
<protein>
    <recommendedName>
        <fullName evidence="2">DUF3592 domain-containing protein</fullName>
    </recommendedName>
</protein>
<feature type="transmembrane region" description="Helical" evidence="1">
    <location>
        <begin position="6"/>
        <end position="24"/>
    </location>
</feature>
<evidence type="ECO:0000259" key="2">
    <source>
        <dbReference type="Pfam" id="PF12158"/>
    </source>
</evidence>
<evidence type="ECO:0000313" key="4">
    <source>
        <dbReference type="Proteomes" id="UP000653411"/>
    </source>
</evidence>
<dbReference type="InterPro" id="IPR021994">
    <property type="entry name" value="DUF3592"/>
</dbReference>
<name>A0A917UGG4_9ACTN</name>
<proteinExistence type="predicted"/>
<feature type="domain" description="DUF3592" evidence="2">
    <location>
        <begin position="50"/>
        <end position="115"/>
    </location>
</feature>
<gene>
    <name evidence="3" type="ORF">GCM10011578_008790</name>
</gene>